<evidence type="ECO:0000313" key="7">
    <source>
        <dbReference type="Proteomes" id="UP001556040"/>
    </source>
</evidence>
<dbReference type="Proteomes" id="UP001556040">
    <property type="component" value="Unassembled WGS sequence"/>
</dbReference>
<dbReference type="PRINTS" id="PR00690">
    <property type="entry name" value="ADHESNFAMILY"/>
</dbReference>
<feature type="compositionally biased region" description="Basic and acidic residues" evidence="4">
    <location>
        <begin position="136"/>
        <end position="149"/>
    </location>
</feature>
<organism evidence="6 7">
    <name type="scientific">Jeotgalibacillus marinus</name>
    <dbReference type="NCBI Taxonomy" id="86667"/>
    <lineage>
        <taxon>Bacteria</taxon>
        <taxon>Bacillati</taxon>
        <taxon>Bacillota</taxon>
        <taxon>Bacilli</taxon>
        <taxon>Bacillales</taxon>
        <taxon>Caryophanaceae</taxon>
        <taxon>Jeotgalibacillus</taxon>
    </lineage>
</organism>
<proteinExistence type="inferred from homology"/>
<dbReference type="Pfam" id="PF01297">
    <property type="entry name" value="ZnuA"/>
    <property type="match status" value="1"/>
</dbReference>
<feature type="region of interest" description="Disordered" evidence="4">
    <location>
        <begin position="120"/>
        <end position="149"/>
    </location>
</feature>
<dbReference type="InterPro" id="IPR006128">
    <property type="entry name" value="Lipoprotein_PsaA-like"/>
</dbReference>
<dbReference type="InterPro" id="IPR006127">
    <property type="entry name" value="ZnuA-like"/>
</dbReference>
<dbReference type="PANTHER" id="PTHR42953:SF8">
    <property type="entry name" value="ZINT DOMAIN-CONTAINING PROTEIN"/>
    <property type="match status" value="1"/>
</dbReference>
<gene>
    <name evidence="6" type="ORF">AB1471_13695</name>
</gene>
<sequence>MKKTVYAMLLASFVWVLTACNTDNPSVEKDSDSLEVYTTVYPLQDFAEKIGREYVNVETIYPPGADEHTFEPSQQDMIKLAEADLFFYIGLGLEGFVDRAIDVLESQDLVMKAAADSITDGQLEGNNDDDEEEDSESGHEGHDHGDVDPHVWLDPVLSQSLALSIKNSLIEAMPNQEAYFTENYEELVAQLDELDHEFKNLAEEAQVNQLFVSHAAYSYWESRYGFEQLAIAGISTSEEPSQRELTSLIKIAKDNNIKHILFEQNVSSNLTEVIQKEIGADALELHNLSVLTPEDIDNNNDYFSLMEQNIETLKTALQVNELH</sequence>
<comment type="caution">
    <text evidence="6">The sequence shown here is derived from an EMBL/GenBank/DDBJ whole genome shotgun (WGS) entry which is preliminary data.</text>
</comment>
<evidence type="ECO:0000256" key="1">
    <source>
        <dbReference type="ARBA" id="ARBA00022448"/>
    </source>
</evidence>
<dbReference type="InterPro" id="IPR050492">
    <property type="entry name" value="Bact_metal-bind_prot9"/>
</dbReference>
<comment type="similarity">
    <text evidence="3">Belongs to the bacterial solute-binding protein 9 family.</text>
</comment>
<keyword evidence="2 5" id="KW-0732">Signal</keyword>
<feature type="signal peptide" evidence="5">
    <location>
        <begin position="1"/>
        <end position="19"/>
    </location>
</feature>
<accession>A0ABV3Q684</accession>
<dbReference type="PROSITE" id="PS51257">
    <property type="entry name" value="PROKAR_LIPOPROTEIN"/>
    <property type="match status" value="1"/>
</dbReference>
<dbReference type="RefSeq" id="WP_367780331.1">
    <property type="nucleotide sequence ID" value="NZ_JBFMIA010000016.1"/>
</dbReference>
<evidence type="ECO:0000256" key="5">
    <source>
        <dbReference type="SAM" id="SignalP"/>
    </source>
</evidence>
<evidence type="ECO:0000256" key="3">
    <source>
        <dbReference type="RuleBase" id="RU003512"/>
    </source>
</evidence>
<evidence type="ECO:0000256" key="4">
    <source>
        <dbReference type="SAM" id="MobiDB-lite"/>
    </source>
</evidence>
<dbReference type="PANTHER" id="PTHR42953">
    <property type="entry name" value="HIGH-AFFINITY ZINC UPTAKE SYSTEM PROTEIN ZNUA-RELATED"/>
    <property type="match status" value="1"/>
</dbReference>
<keyword evidence="7" id="KW-1185">Reference proteome</keyword>
<dbReference type="EMBL" id="JBFMIA010000016">
    <property type="protein sequence ID" value="MEW9502844.1"/>
    <property type="molecule type" value="Genomic_DNA"/>
</dbReference>
<evidence type="ECO:0000256" key="2">
    <source>
        <dbReference type="ARBA" id="ARBA00022729"/>
    </source>
</evidence>
<dbReference type="PRINTS" id="PR00691">
    <property type="entry name" value="ADHESINB"/>
</dbReference>
<feature type="compositionally biased region" description="Acidic residues" evidence="4">
    <location>
        <begin position="126"/>
        <end position="135"/>
    </location>
</feature>
<dbReference type="InterPro" id="IPR006129">
    <property type="entry name" value="AdhesinB"/>
</dbReference>
<dbReference type="SUPFAM" id="SSF53807">
    <property type="entry name" value="Helical backbone' metal receptor"/>
    <property type="match status" value="1"/>
</dbReference>
<reference evidence="6 7" key="1">
    <citation type="journal article" date="1979" name="Int. J. Syst. Evol. Microbiol.">
        <title>Bacillus globisporus subsp. marinus subsp. nov.</title>
        <authorList>
            <person name="Liu H."/>
        </authorList>
    </citation>
    <scope>NUCLEOTIDE SEQUENCE [LARGE SCALE GENOMIC DNA]</scope>
    <source>
        <strain evidence="6 7">DSM 1297</strain>
    </source>
</reference>
<protein>
    <submittedName>
        <fullName evidence="6">Zinc ABC transporter substrate-binding protein</fullName>
    </submittedName>
</protein>
<keyword evidence="1 3" id="KW-0813">Transport</keyword>
<feature type="chain" id="PRO_5046396963" evidence="5">
    <location>
        <begin position="20"/>
        <end position="323"/>
    </location>
</feature>
<evidence type="ECO:0000313" key="6">
    <source>
        <dbReference type="EMBL" id="MEW9502844.1"/>
    </source>
</evidence>
<name>A0ABV3Q684_9BACL</name>
<dbReference type="Gene3D" id="3.40.50.1980">
    <property type="entry name" value="Nitrogenase molybdenum iron protein domain"/>
    <property type="match status" value="2"/>
</dbReference>